<feature type="compositionally biased region" description="Low complexity" evidence="4">
    <location>
        <begin position="61"/>
        <end position="73"/>
    </location>
</feature>
<dbReference type="GO" id="GO:0046983">
    <property type="term" value="F:protein dimerization activity"/>
    <property type="evidence" value="ECO:0007669"/>
    <property type="project" value="InterPro"/>
</dbReference>
<evidence type="ECO:0000313" key="8">
    <source>
        <dbReference type="Proteomes" id="UP000076881"/>
    </source>
</evidence>
<dbReference type="PROSITE" id="PS51683">
    <property type="entry name" value="SAM_OMT_II"/>
    <property type="match status" value="1"/>
</dbReference>
<comment type="caution">
    <text evidence="7">The sequence shown here is derived from an EMBL/GenBank/DDBJ whole genome shotgun (WGS) entry which is preliminary data.</text>
</comment>
<dbReference type="STRING" id="1081108.A0A162ISG7"/>
<dbReference type="Gene3D" id="3.40.50.150">
    <property type="entry name" value="Vaccinia Virus protein VP39"/>
    <property type="match status" value="1"/>
</dbReference>
<keyword evidence="8" id="KW-1185">Reference proteome</keyword>
<feature type="region of interest" description="Disordered" evidence="4">
    <location>
        <begin position="25"/>
        <end position="49"/>
    </location>
</feature>
<dbReference type="SUPFAM" id="SSF46785">
    <property type="entry name" value="Winged helix' DNA-binding domain"/>
    <property type="match status" value="1"/>
</dbReference>
<dbReference type="Pfam" id="PF08100">
    <property type="entry name" value="Dimerisation"/>
    <property type="match status" value="1"/>
</dbReference>
<dbReference type="InterPro" id="IPR012967">
    <property type="entry name" value="COMT_dimerisation"/>
</dbReference>
<feature type="domain" description="O-methyltransferase dimerisation" evidence="6">
    <location>
        <begin position="144"/>
        <end position="220"/>
    </location>
</feature>
<name>A0A162ISG7_CORDF</name>
<dbReference type="Pfam" id="PF00891">
    <property type="entry name" value="Methyltransf_2"/>
    <property type="match status" value="1"/>
</dbReference>
<dbReference type="Proteomes" id="UP000076881">
    <property type="component" value="Unassembled WGS sequence"/>
</dbReference>
<evidence type="ECO:0000256" key="1">
    <source>
        <dbReference type="ARBA" id="ARBA00022603"/>
    </source>
</evidence>
<evidence type="ECO:0000256" key="3">
    <source>
        <dbReference type="ARBA" id="ARBA00022691"/>
    </source>
</evidence>
<dbReference type="SUPFAM" id="SSF53335">
    <property type="entry name" value="S-adenosyl-L-methionine-dependent methyltransferases"/>
    <property type="match status" value="1"/>
</dbReference>
<dbReference type="InterPro" id="IPR001077">
    <property type="entry name" value="COMT_C"/>
</dbReference>
<gene>
    <name evidence="7" type="ORF">LEL_06339</name>
</gene>
<dbReference type="GO" id="GO:0008171">
    <property type="term" value="F:O-methyltransferase activity"/>
    <property type="evidence" value="ECO:0007669"/>
    <property type="project" value="InterPro"/>
</dbReference>
<evidence type="ECO:0000259" key="6">
    <source>
        <dbReference type="Pfam" id="PF08100"/>
    </source>
</evidence>
<dbReference type="AlphaFoldDB" id="A0A162ISG7"/>
<dbReference type="InterPro" id="IPR016461">
    <property type="entry name" value="COMT-like"/>
</dbReference>
<organism evidence="7 8">
    <name type="scientific">Akanthomyces lecanii RCEF 1005</name>
    <dbReference type="NCBI Taxonomy" id="1081108"/>
    <lineage>
        <taxon>Eukaryota</taxon>
        <taxon>Fungi</taxon>
        <taxon>Dikarya</taxon>
        <taxon>Ascomycota</taxon>
        <taxon>Pezizomycotina</taxon>
        <taxon>Sordariomycetes</taxon>
        <taxon>Hypocreomycetidae</taxon>
        <taxon>Hypocreales</taxon>
        <taxon>Cordycipitaceae</taxon>
        <taxon>Akanthomyces</taxon>
        <taxon>Cordyceps confragosa</taxon>
    </lineage>
</organism>
<evidence type="ECO:0000256" key="4">
    <source>
        <dbReference type="SAM" id="MobiDB-lite"/>
    </source>
</evidence>
<evidence type="ECO:0000256" key="2">
    <source>
        <dbReference type="ARBA" id="ARBA00022679"/>
    </source>
</evidence>
<dbReference type="InterPro" id="IPR036390">
    <property type="entry name" value="WH_DNA-bd_sf"/>
</dbReference>
<protein>
    <submittedName>
        <fullName evidence="7">O-methyltransferase, family 2</fullName>
    </submittedName>
</protein>
<keyword evidence="2 7" id="KW-0808">Transferase</keyword>
<dbReference type="InterPro" id="IPR029063">
    <property type="entry name" value="SAM-dependent_MTases_sf"/>
</dbReference>
<evidence type="ECO:0000313" key="7">
    <source>
        <dbReference type="EMBL" id="OAA76655.1"/>
    </source>
</evidence>
<dbReference type="Gene3D" id="1.10.10.10">
    <property type="entry name" value="Winged helix-like DNA-binding domain superfamily/Winged helix DNA-binding domain"/>
    <property type="match status" value="1"/>
</dbReference>
<dbReference type="PANTHER" id="PTHR43712:SF2">
    <property type="entry name" value="O-METHYLTRANSFERASE CICE"/>
    <property type="match status" value="1"/>
</dbReference>
<sequence>MTSHAANAATANGTTLDTTYANTTNANTTNANTTDANTTNSSITATNTANLTTIPASTANGESSGSDGSPPEDCLSLVLDNMTSQLTTFKHFLATPAMDTTLHNKLHNSNGLPDKNIAALAAKAVDVLHEVQLMLQPAQLILADHFLGFESTKCLVAAVSLRVPDLLAEHGMMSIGQLADAAGARRDRLGQVMRLLHSNGIFEGDADMGMYKNNFRSELLRSDHWTQWHNWVELYGNQFYDIARGIPASVHEGTIRSAAQHNYDTDENMFTYFQKQGWVPLLHRTLGGGAVAQAPGIVADYPWRELGNKILLDVGGGGGGLVAALLRGNPSLRAGIFDLPAVIEHTRPFFQDGGQYGDIAGRVAQENLVGGDFFVNVPSHEVYVMKWCLHDWLDPDAIKILKNIRRAIVPGEGSRLIVLESIMTGGEMGRLSRYGDINMMMTAKGQERTMYEWYQLARDSGWKISKVHKLRNAWVSAIDMRPE</sequence>
<dbReference type="OrthoDB" id="1606438at2759"/>
<dbReference type="PANTHER" id="PTHR43712">
    <property type="entry name" value="PUTATIVE (AFU_ORTHOLOGUE AFUA_4G14580)-RELATED"/>
    <property type="match status" value="1"/>
</dbReference>
<feature type="domain" description="O-methyltransferase C-terminal" evidence="5">
    <location>
        <begin position="310"/>
        <end position="462"/>
    </location>
</feature>
<dbReference type="InterPro" id="IPR036388">
    <property type="entry name" value="WH-like_DNA-bd_sf"/>
</dbReference>
<dbReference type="EMBL" id="AZHF01000004">
    <property type="protein sequence ID" value="OAA76655.1"/>
    <property type="molecule type" value="Genomic_DNA"/>
</dbReference>
<reference evidence="7 8" key="1">
    <citation type="journal article" date="2016" name="Genome Biol. Evol.">
        <title>Divergent and convergent evolution of fungal pathogenicity.</title>
        <authorList>
            <person name="Shang Y."/>
            <person name="Xiao G."/>
            <person name="Zheng P."/>
            <person name="Cen K."/>
            <person name="Zhan S."/>
            <person name="Wang C."/>
        </authorList>
    </citation>
    <scope>NUCLEOTIDE SEQUENCE [LARGE SCALE GENOMIC DNA]</scope>
    <source>
        <strain evidence="7 8">RCEF 1005</strain>
    </source>
</reference>
<feature type="region of interest" description="Disordered" evidence="4">
    <location>
        <begin position="55"/>
        <end position="74"/>
    </location>
</feature>
<proteinExistence type="predicted"/>
<evidence type="ECO:0000259" key="5">
    <source>
        <dbReference type="Pfam" id="PF00891"/>
    </source>
</evidence>
<keyword evidence="3" id="KW-0949">S-adenosyl-L-methionine</keyword>
<keyword evidence="1 7" id="KW-0489">Methyltransferase</keyword>
<dbReference type="GO" id="GO:0032259">
    <property type="term" value="P:methylation"/>
    <property type="evidence" value="ECO:0007669"/>
    <property type="project" value="UniProtKB-KW"/>
</dbReference>
<accession>A0A162ISG7</accession>